<evidence type="ECO:0000313" key="1">
    <source>
        <dbReference type="EMBL" id="EJU02040.1"/>
    </source>
</evidence>
<accession>M5G1G2</accession>
<proteinExistence type="predicted"/>
<dbReference type="RefSeq" id="XP_040628937.1">
    <property type="nucleotide sequence ID" value="XM_040772791.1"/>
</dbReference>
<dbReference type="GeneID" id="63687853"/>
<feature type="non-terminal residue" evidence="1">
    <location>
        <position position="1"/>
    </location>
</feature>
<dbReference type="EMBL" id="JH795863">
    <property type="protein sequence ID" value="EJU02040.1"/>
    <property type="molecule type" value="Genomic_DNA"/>
</dbReference>
<organism evidence="1 2">
    <name type="scientific">Dacryopinax primogenitus (strain DJM 731)</name>
    <name type="common">Brown rot fungus</name>
    <dbReference type="NCBI Taxonomy" id="1858805"/>
    <lineage>
        <taxon>Eukaryota</taxon>
        <taxon>Fungi</taxon>
        <taxon>Dikarya</taxon>
        <taxon>Basidiomycota</taxon>
        <taxon>Agaricomycotina</taxon>
        <taxon>Dacrymycetes</taxon>
        <taxon>Dacrymycetales</taxon>
        <taxon>Dacrymycetaceae</taxon>
        <taxon>Dacryopinax</taxon>
    </lineage>
</organism>
<reference evidence="1 2" key="1">
    <citation type="journal article" date="2012" name="Science">
        <title>The Paleozoic origin of enzymatic lignin decomposition reconstructed from 31 fungal genomes.</title>
        <authorList>
            <person name="Floudas D."/>
            <person name="Binder M."/>
            <person name="Riley R."/>
            <person name="Barry K."/>
            <person name="Blanchette R.A."/>
            <person name="Henrissat B."/>
            <person name="Martinez A.T."/>
            <person name="Otillar R."/>
            <person name="Spatafora J.W."/>
            <person name="Yadav J.S."/>
            <person name="Aerts A."/>
            <person name="Benoit I."/>
            <person name="Boyd A."/>
            <person name="Carlson A."/>
            <person name="Copeland A."/>
            <person name="Coutinho P.M."/>
            <person name="de Vries R.P."/>
            <person name="Ferreira P."/>
            <person name="Findley K."/>
            <person name="Foster B."/>
            <person name="Gaskell J."/>
            <person name="Glotzer D."/>
            <person name="Gorecki P."/>
            <person name="Heitman J."/>
            <person name="Hesse C."/>
            <person name="Hori C."/>
            <person name="Igarashi K."/>
            <person name="Jurgens J.A."/>
            <person name="Kallen N."/>
            <person name="Kersten P."/>
            <person name="Kohler A."/>
            <person name="Kuees U."/>
            <person name="Kumar T.K.A."/>
            <person name="Kuo A."/>
            <person name="LaButti K."/>
            <person name="Larrondo L.F."/>
            <person name="Lindquist E."/>
            <person name="Ling A."/>
            <person name="Lombard V."/>
            <person name="Lucas S."/>
            <person name="Lundell T."/>
            <person name="Martin R."/>
            <person name="McLaughlin D.J."/>
            <person name="Morgenstern I."/>
            <person name="Morin E."/>
            <person name="Murat C."/>
            <person name="Nagy L.G."/>
            <person name="Nolan M."/>
            <person name="Ohm R.A."/>
            <person name="Patyshakuliyeva A."/>
            <person name="Rokas A."/>
            <person name="Ruiz-Duenas F.J."/>
            <person name="Sabat G."/>
            <person name="Salamov A."/>
            <person name="Samejima M."/>
            <person name="Schmutz J."/>
            <person name="Slot J.C."/>
            <person name="St John F."/>
            <person name="Stenlid J."/>
            <person name="Sun H."/>
            <person name="Sun S."/>
            <person name="Syed K."/>
            <person name="Tsang A."/>
            <person name="Wiebenga A."/>
            <person name="Young D."/>
            <person name="Pisabarro A."/>
            <person name="Eastwood D.C."/>
            <person name="Martin F."/>
            <person name="Cullen D."/>
            <person name="Grigoriev I.V."/>
            <person name="Hibbett D.S."/>
        </authorList>
    </citation>
    <scope>NUCLEOTIDE SEQUENCE [LARGE SCALE GENOMIC DNA]</scope>
    <source>
        <strain evidence="1 2">DJM-731 SS1</strain>
    </source>
</reference>
<name>M5G1G2_DACPD</name>
<sequence length="58" mass="6378">QERAELRLFPGAVSDSGPTAYIKLKDARDLLNSRWFIGTRGFTEDNIVVDGPGKQGTI</sequence>
<keyword evidence="2" id="KW-1185">Reference proteome</keyword>
<protein>
    <submittedName>
        <fullName evidence="1">Uncharacterized protein</fullName>
    </submittedName>
</protein>
<evidence type="ECO:0000313" key="2">
    <source>
        <dbReference type="Proteomes" id="UP000030653"/>
    </source>
</evidence>
<dbReference type="HOGENOM" id="CLU_2984469_0_0_1"/>
<gene>
    <name evidence="1" type="ORF">DACRYDRAFT_22425</name>
</gene>
<dbReference type="Proteomes" id="UP000030653">
    <property type="component" value="Unassembled WGS sequence"/>
</dbReference>
<dbReference type="AlphaFoldDB" id="M5G1G2"/>